<name>A0A8H5D1S6_9AGAR</name>
<dbReference type="EMBL" id="JAACJM010000069">
    <property type="protein sequence ID" value="KAF5351519.1"/>
    <property type="molecule type" value="Genomic_DNA"/>
</dbReference>
<dbReference type="GO" id="GO:0016491">
    <property type="term" value="F:oxidoreductase activity"/>
    <property type="evidence" value="ECO:0007669"/>
    <property type="project" value="UniProtKB-KW"/>
</dbReference>
<comment type="similarity">
    <text evidence="1">Belongs to the NADH:flavin oxidoreductase/NADH oxidase family.</text>
</comment>
<keyword evidence="5" id="KW-0472">Membrane</keyword>
<dbReference type="Proteomes" id="UP000559256">
    <property type="component" value="Unassembled WGS sequence"/>
</dbReference>
<dbReference type="Pfam" id="PF00724">
    <property type="entry name" value="Oxidored_FMN"/>
    <property type="match status" value="1"/>
</dbReference>
<evidence type="ECO:0000256" key="2">
    <source>
        <dbReference type="ARBA" id="ARBA00022630"/>
    </source>
</evidence>
<accession>A0A8H5D1S6</accession>
<sequence length="526" mass="58625">MYEHLATFLGGPPNPYHFNLYSTWAKHGWGMIITGNVQVSDRHLSLGRDMVVPRCISKETLEPWKELANCIHGEKNKAKSKSNNAIGTLAIMQLNHAGRQSSNFLGGRAPFVSPLAPSAIRVGSTSKEPSLISEAVHRILFQTPRSMTEDDIDQVVDEFVKGAKLAEEAGFDGIQLHMAHGYLLAQFVSAKANKRTDSYSTSTPENALRLLRHIVLSIRAAVKRENFVLGIKFNTSDYSSSDENESKRMHEQEDIALGHICDIARWGNVDFIEISGGDYENPEFMISSKARSSRQAFFAHFSSRVMAVLHNFDAQDQSASSSHSKSNSKPLILLTGGLRTPEHIYTALASDHAHLLGFGRMSLLCPGLPTVLRQIEASDVGVGRYINPTTPSDMTPLHSLPEPDLTLSFTQQWPWSWLWTLIPKIKLVGAGVGMAWYIAAARVWATTRRSANENEDLKRQQMKENEAASDLYRMGPLEALVWMWIWTRAPELQQSPGLFMGLFLFALGVPVSFFGLYTLYNSFTLI</sequence>
<evidence type="ECO:0000256" key="3">
    <source>
        <dbReference type="ARBA" id="ARBA00022643"/>
    </source>
</evidence>
<feature type="transmembrane region" description="Helical" evidence="5">
    <location>
        <begin position="498"/>
        <end position="520"/>
    </location>
</feature>
<dbReference type="SUPFAM" id="SSF51395">
    <property type="entry name" value="FMN-linked oxidoreductases"/>
    <property type="match status" value="1"/>
</dbReference>
<evidence type="ECO:0000259" key="6">
    <source>
        <dbReference type="Pfam" id="PF00724"/>
    </source>
</evidence>
<keyword evidence="8" id="KW-1185">Reference proteome</keyword>
<comment type="caution">
    <text evidence="7">The sequence shown here is derived from an EMBL/GenBank/DDBJ whole genome shotgun (WGS) entry which is preliminary data.</text>
</comment>
<feature type="domain" description="NADH:flavin oxidoreductase/NADH oxidase N-terminal" evidence="6">
    <location>
        <begin position="20"/>
        <end position="370"/>
    </location>
</feature>
<gene>
    <name evidence="7" type="ORF">D9758_007180</name>
</gene>
<keyword evidence="2" id="KW-0285">Flavoprotein</keyword>
<reference evidence="7 8" key="1">
    <citation type="journal article" date="2020" name="ISME J.">
        <title>Uncovering the hidden diversity of litter-decomposition mechanisms in mushroom-forming fungi.</title>
        <authorList>
            <person name="Floudas D."/>
            <person name="Bentzer J."/>
            <person name="Ahren D."/>
            <person name="Johansson T."/>
            <person name="Persson P."/>
            <person name="Tunlid A."/>
        </authorList>
    </citation>
    <scope>NUCLEOTIDE SEQUENCE [LARGE SCALE GENOMIC DNA]</scope>
    <source>
        <strain evidence="7 8">CBS 291.85</strain>
    </source>
</reference>
<evidence type="ECO:0000313" key="7">
    <source>
        <dbReference type="EMBL" id="KAF5351519.1"/>
    </source>
</evidence>
<evidence type="ECO:0000256" key="4">
    <source>
        <dbReference type="ARBA" id="ARBA00023002"/>
    </source>
</evidence>
<proteinExistence type="inferred from homology"/>
<dbReference type="OrthoDB" id="1663137at2759"/>
<dbReference type="InterPro" id="IPR013785">
    <property type="entry name" value="Aldolase_TIM"/>
</dbReference>
<evidence type="ECO:0000256" key="5">
    <source>
        <dbReference type="SAM" id="Phobius"/>
    </source>
</evidence>
<keyword evidence="5" id="KW-1133">Transmembrane helix</keyword>
<dbReference type="PANTHER" id="PTHR43656">
    <property type="entry name" value="BINDING OXIDOREDUCTASE, PUTATIVE (AFU_ORTHOLOGUE AFUA_2G08260)-RELATED"/>
    <property type="match status" value="1"/>
</dbReference>
<evidence type="ECO:0000256" key="1">
    <source>
        <dbReference type="ARBA" id="ARBA00005979"/>
    </source>
</evidence>
<dbReference type="AlphaFoldDB" id="A0A8H5D1S6"/>
<dbReference type="Gene3D" id="3.20.20.70">
    <property type="entry name" value="Aldolase class I"/>
    <property type="match status" value="1"/>
</dbReference>
<dbReference type="GO" id="GO:0010181">
    <property type="term" value="F:FMN binding"/>
    <property type="evidence" value="ECO:0007669"/>
    <property type="project" value="InterPro"/>
</dbReference>
<keyword evidence="3" id="KW-0288">FMN</keyword>
<dbReference type="PANTHER" id="PTHR43656:SF2">
    <property type="entry name" value="BINDING OXIDOREDUCTASE, PUTATIVE (AFU_ORTHOLOGUE AFUA_2G08260)-RELATED"/>
    <property type="match status" value="1"/>
</dbReference>
<dbReference type="InterPro" id="IPR051799">
    <property type="entry name" value="NADH_flavin_oxidoreductase"/>
</dbReference>
<dbReference type="InterPro" id="IPR001155">
    <property type="entry name" value="OxRdtase_FMN_N"/>
</dbReference>
<keyword evidence="4" id="KW-0560">Oxidoreductase</keyword>
<evidence type="ECO:0000313" key="8">
    <source>
        <dbReference type="Proteomes" id="UP000559256"/>
    </source>
</evidence>
<keyword evidence="5" id="KW-0812">Transmembrane</keyword>
<protein>
    <recommendedName>
        <fullName evidence="6">NADH:flavin oxidoreductase/NADH oxidase N-terminal domain-containing protein</fullName>
    </recommendedName>
</protein>
<organism evidence="7 8">
    <name type="scientific">Tetrapyrgos nigripes</name>
    <dbReference type="NCBI Taxonomy" id="182062"/>
    <lineage>
        <taxon>Eukaryota</taxon>
        <taxon>Fungi</taxon>
        <taxon>Dikarya</taxon>
        <taxon>Basidiomycota</taxon>
        <taxon>Agaricomycotina</taxon>
        <taxon>Agaricomycetes</taxon>
        <taxon>Agaricomycetidae</taxon>
        <taxon>Agaricales</taxon>
        <taxon>Marasmiineae</taxon>
        <taxon>Marasmiaceae</taxon>
        <taxon>Tetrapyrgos</taxon>
    </lineage>
</organism>